<reference evidence="1" key="1">
    <citation type="submission" date="2024-02" db="EMBL/GenBank/DDBJ databases">
        <authorList>
            <consortium name="Clinical and Environmental Microbiology Branch: Whole genome sequencing antimicrobial resistance pathogens in the healthcare setting"/>
        </authorList>
    </citation>
    <scope>NUCLEOTIDE SEQUENCE</scope>
    <source>
        <strain evidence="1">2021DK-00143</strain>
    </source>
</reference>
<dbReference type="EMBL" id="ABLOKC030000029">
    <property type="protein sequence ID" value="EML1473431.1"/>
    <property type="molecule type" value="Genomic_DNA"/>
</dbReference>
<name>A0AAI9GNC2_PLUGE</name>
<dbReference type="InterPro" id="IPR009241">
    <property type="entry name" value="HigB-like"/>
</dbReference>
<dbReference type="Pfam" id="PF05973">
    <property type="entry name" value="Gp49"/>
    <property type="match status" value="1"/>
</dbReference>
<accession>A0AAI9GNC2</accession>
<comment type="caution">
    <text evidence="1">The sequence shown here is derived from an EMBL/GenBank/DDBJ whole genome shotgun (WGS) entry which is preliminary data.</text>
</comment>
<evidence type="ECO:0000313" key="1">
    <source>
        <dbReference type="EMBL" id="EML1473431.1"/>
    </source>
</evidence>
<dbReference type="AlphaFoldDB" id="A0AAI9GNC2"/>
<gene>
    <name evidence="1" type="ORF">QEG54_004234</name>
</gene>
<organism evidence="1">
    <name type="scientific">Pluralibacter gergoviae</name>
    <name type="common">Enterobacter gergoviae</name>
    <dbReference type="NCBI Taxonomy" id="61647"/>
    <lineage>
        <taxon>Bacteria</taxon>
        <taxon>Pseudomonadati</taxon>
        <taxon>Pseudomonadota</taxon>
        <taxon>Gammaproteobacteria</taxon>
        <taxon>Enterobacterales</taxon>
        <taxon>Enterobacteriaceae</taxon>
        <taxon>Pluralibacter</taxon>
    </lineage>
</organism>
<sequence>MWNIQVTETYKLWHQALSAKDQARVLAMLDLLEKEGPRLGRPYADTIKGSRFSNMKELRIQRRGEPLRIFYVFSPEREGILLCAGNKSGDDKRFYDIMIPLADEEYTEYLNHLYQSR</sequence>
<protein>
    <submittedName>
        <fullName evidence="1">Type II toxin-antitoxin system RelE/ParE family toxin</fullName>
    </submittedName>
</protein>
<proteinExistence type="predicted"/>
<dbReference type="RefSeq" id="WP_048287055.1">
    <property type="nucleotide sequence ID" value="NZ_CACVCI010000001.1"/>
</dbReference>